<dbReference type="InterPro" id="IPR003008">
    <property type="entry name" value="Tubulin_FtsZ_GTPase"/>
</dbReference>
<dbReference type="GO" id="GO:0005525">
    <property type="term" value="F:GTP binding"/>
    <property type="evidence" value="ECO:0007669"/>
    <property type="project" value="UniProtKB-KW"/>
</dbReference>
<dbReference type="InterPro" id="IPR045061">
    <property type="entry name" value="FtsZ/CetZ"/>
</dbReference>
<dbReference type="GO" id="GO:0051301">
    <property type="term" value="P:cell division"/>
    <property type="evidence" value="ECO:0007669"/>
    <property type="project" value="UniProtKB-KW"/>
</dbReference>
<accession>A0A4R1RM78</accession>
<evidence type="ECO:0000313" key="5">
    <source>
        <dbReference type="EMBL" id="TCL67365.1"/>
    </source>
</evidence>
<keyword evidence="2" id="KW-0342">GTP-binding</keyword>
<dbReference type="GO" id="GO:0005737">
    <property type="term" value="C:cytoplasm"/>
    <property type="evidence" value="ECO:0007669"/>
    <property type="project" value="TreeGrafter"/>
</dbReference>
<dbReference type="PANTHER" id="PTHR30314">
    <property type="entry name" value="CELL DIVISION PROTEIN FTSZ-RELATED"/>
    <property type="match status" value="1"/>
</dbReference>
<dbReference type="GO" id="GO:0003924">
    <property type="term" value="F:GTPase activity"/>
    <property type="evidence" value="ECO:0007669"/>
    <property type="project" value="InterPro"/>
</dbReference>
<dbReference type="GO" id="GO:0032153">
    <property type="term" value="C:cell division site"/>
    <property type="evidence" value="ECO:0007669"/>
    <property type="project" value="TreeGrafter"/>
</dbReference>
<evidence type="ECO:0000259" key="4">
    <source>
        <dbReference type="SMART" id="SM00864"/>
    </source>
</evidence>
<keyword evidence="6" id="KW-1185">Reference proteome</keyword>
<comment type="caution">
    <text evidence="5">The sequence shown here is derived from an EMBL/GenBank/DDBJ whole genome shotgun (WGS) entry which is preliminary data.</text>
</comment>
<keyword evidence="3" id="KW-0472">Membrane</keyword>
<dbReference type="Pfam" id="PF00091">
    <property type="entry name" value="Tubulin"/>
    <property type="match status" value="1"/>
</dbReference>
<dbReference type="SMART" id="SM00864">
    <property type="entry name" value="Tubulin"/>
    <property type="match status" value="1"/>
</dbReference>
<evidence type="ECO:0000313" key="6">
    <source>
        <dbReference type="Proteomes" id="UP000295008"/>
    </source>
</evidence>
<name>A0A4R1RM78_HYDET</name>
<dbReference type="InterPro" id="IPR036525">
    <property type="entry name" value="Tubulin/FtsZ_GTPase_sf"/>
</dbReference>
<dbReference type="Proteomes" id="UP000295008">
    <property type="component" value="Unassembled WGS sequence"/>
</dbReference>
<dbReference type="Gene3D" id="3.40.50.1440">
    <property type="entry name" value="Tubulin/FtsZ, GTPase domain"/>
    <property type="match status" value="1"/>
</dbReference>
<evidence type="ECO:0000256" key="2">
    <source>
        <dbReference type="ARBA" id="ARBA00023134"/>
    </source>
</evidence>
<gene>
    <name evidence="5" type="ORF">EDC14_101454</name>
</gene>
<evidence type="ECO:0000256" key="1">
    <source>
        <dbReference type="ARBA" id="ARBA00022741"/>
    </source>
</evidence>
<dbReference type="PANTHER" id="PTHR30314:SF10">
    <property type="entry name" value="TUBULIN-LIKE PROTEIN CETZ"/>
    <property type="match status" value="1"/>
</dbReference>
<dbReference type="RefSeq" id="WP_165907987.1">
    <property type="nucleotide sequence ID" value="NZ_SLUN01000014.1"/>
</dbReference>
<protein>
    <submittedName>
        <fullName evidence="5">Cell division GTPase FtsZ</fullName>
    </submittedName>
</protein>
<keyword evidence="3" id="KW-1133">Transmembrane helix</keyword>
<dbReference type="EMBL" id="SLUN01000014">
    <property type="protein sequence ID" value="TCL67365.1"/>
    <property type="molecule type" value="Genomic_DNA"/>
</dbReference>
<organism evidence="5 6">
    <name type="scientific">Hydrogenispora ethanolica</name>
    <dbReference type="NCBI Taxonomy" id="1082276"/>
    <lineage>
        <taxon>Bacteria</taxon>
        <taxon>Bacillati</taxon>
        <taxon>Bacillota</taxon>
        <taxon>Hydrogenispora</taxon>
    </lineage>
</organism>
<keyword evidence="5" id="KW-0132">Cell division</keyword>
<sequence>MLNFGFIGIGQGGCNIVNAFAKDFPCLAINTAETDLAELDNIPPHLRVLTKVTEGGAGKNIRLGELAIIRYRDQIREKIQLTMERADLIWVVAGLGGGTGSLGIIQLITLLAAMGKKHGAIITLPTADEGTVEKVNALIAAKQLYDLQNLSKNFRSMIIVDNDKLKQEILSAGNLSYEKFYDEANSLIYKDFINLYNYSKMSSITAFDTEDYKGMFYEKGCLIFSEANIEFSENETALASAVTEMWRNTVFECGDIDRATAVALIIERPKSFDKDGQQINRLFEEIKKRVSSGRFCRGVYHKDGLKDLLGAKPIKVFTLLAGLPFPEQKFSELKAQVDREMTDIKAKRQLQELAVDLDPLLDFVNESNHDYIVEDLDFSIFKPKEPALSWSFPR</sequence>
<keyword evidence="3" id="KW-0812">Transmembrane</keyword>
<feature type="transmembrane region" description="Helical" evidence="3">
    <location>
        <begin position="88"/>
        <end position="114"/>
    </location>
</feature>
<feature type="domain" description="Tubulin/FtsZ GTPase" evidence="4">
    <location>
        <begin position="3"/>
        <end position="200"/>
    </location>
</feature>
<reference evidence="5 6" key="1">
    <citation type="submission" date="2019-03" db="EMBL/GenBank/DDBJ databases">
        <title>Genomic Encyclopedia of Type Strains, Phase IV (KMG-IV): sequencing the most valuable type-strain genomes for metagenomic binning, comparative biology and taxonomic classification.</title>
        <authorList>
            <person name="Goeker M."/>
        </authorList>
    </citation>
    <scope>NUCLEOTIDE SEQUENCE [LARGE SCALE GENOMIC DNA]</scope>
    <source>
        <strain evidence="5 6">LX-B</strain>
    </source>
</reference>
<evidence type="ECO:0000256" key="3">
    <source>
        <dbReference type="SAM" id="Phobius"/>
    </source>
</evidence>
<dbReference type="AlphaFoldDB" id="A0A4R1RM78"/>
<dbReference type="SUPFAM" id="SSF52490">
    <property type="entry name" value="Tubulin nucleotide-binding domain-like"/>
    <property type="match status" value="1"/>
</dbReference>
<keyword evidence="1" id="KW-0547">Nucleotide-binding</keyword>
<proteinExistence type="predicted"/>
<keyword evidence="5" id="KW-0131">Cell cycle</keyword>